<keyword evidence="4" id="KW-0378">Hydrolase</keyword>
<dbReference type="AlphaFoldDB" id="A0A7R6VYY9"/>
<dbReference type="GO" id="GO:0030145">
    <property type="term" value="F:manganese ion binding"/>
    <property type="evidence" value="ECO:0007669"/>
    <property type="project" value="InterPro"/>
</dbReference>
<evidence type="ECO:0000313" key="8">
    <source>
        <dbReference type="Proteomes" id="UP000595708"/>
    </source>
</evidence>
<dbReference type="PANTHER" id="PTHR11963:SF23">
    <property type="entry name" value="CYTOSOL AMINOPEPTIDASE"/>
    <property type="match status" value="1"/>
</dbReference>
<keyword evidence="2" id="KW-0031">Aminopeptidase</keyword>
<dbReference type="PANTHER" id="PTHR11963">
    <property type="entry name" value="LEUCINE AMINOPEPTIDASE-RELATED"/>
    <property type="match status" value="1"/>
</dbReference>
<proteinExistence type="inferred from homology"/>
<evidence type="ECO:0000256" key="2">
    <source>
        <dbReference type="ARBA" id="ARBA00022438"/>
    </source>
</evidence>
<dbReference type="InterPro" id="IPR000819">
    <property type="entry name" value="Peptidase_M17_C"/>
</dbReference>
<dbReference type="EMBL" id="AP023215">
    <property type="protein sequence ID" value="BCG49747.1"/>
    <property type="molecule type" value="Genomic_DNA"/>
</dbReference>
<reference evidence="7 8" key="1">
    <citation type="journal article" date="2020" name="Genome Biol. Evol.">
        <title>Comparative Genomics Underlines Multiple Roles of Profftella, an Obligate Symbiont of Psyllids: Providing Toxins, Vitamins, and Carotenoids.</title>
        <authorList>
            <person name="Nakabachi A."/>
            <person name="Piel J."/>
            <person name="Malenovsky I."/>
            <person name="Hirose Y."/>
        </authorList>
    </citation>
    <scope>NUCLEOTIDE SEQUENCE [LARGE SCALE GENOMIC DNA]</scope>
    <source>
        <strain evidence="7 8">Dco</strain>
    </source>
</reference>
<dbReference type="GO" id="GO:0070006">
    <property type="term" value="F:metalloaminopeptidase activity"/>
    <property type="evidence" value="ECO:0007669"/>
    <property type="project" value="InterPro"/>
</dbReference>
<organism evidence="7 8">
    <name type="scientific">Candidatus Profftella armatura</name>
    <name type="common">Diaphorina cf. continua</name>
    <dbReference type="NCBI Taxonomy" id="2661583"/>
    <lineage>
        <taxon>Bacteria</taxon>
        <taxon>Pseudomonadati</taxon>
        <taxon>Pseudomonadota</taxon>
        <taxon>Betaproteobacteria</taxon>
        <taxon>Candidatus Profftella</taxon>
    </lineage>
</organism>
<protein>
    <recommendedName>
        <fullName evidence="6">Cytosol aminopeptidase domain-containing protein</fullName>
    </recommendedName>
</protein>
<dbReference type="GO" id="GO:0006508">
    <property type="term" value="P:proteolysis"/>
    <property type="evidence" value="ECO:0007669"/>
    <property type="project" value="UniProtKB-KW"/>
</dbReference>
<feature type="domain" description="Cytosol aminopeptidase" evidence="6">
    <location>
        <begin position="4"/>
        <end position="73"/>
    </location>
</feature>
<evidence type="ECO:0000256" key="4">
    <source>
        <dbReference type="ARBA" id="ARBA00022801"/>
    </source>
</evidence>
<evidence type="ECO:0000256" key="3">
    <source>
        <dbReference type="ARBA" id="ARBA00022670"/>
    </source>
</evidence>
<evidence type="ECO:0000313" key="7">
    <source>
        <dbReference type="EMBL" id="BCG49747.1"/>
    </source>
</evidence>
<dbReference type="InterPro" id="IPR011356">
    <property type="entry name" value="Leucine_aapep/pepB"/>
</dbReference>
<comment type="similarity">
    <text evidence="1">Belongs to the peptidase M17 family.</text>
</comment>
<dbReference type="Pfam" id="PF00883">
    <property type="entry name" value="Peptidase_M17"/>
    <property type="match status" value="1"/>
</dbReference>
<evidence type="ECO:0000259" key="6">
    <source>
        <dbReference type="Pfam" id="PF00883"/>
    </source>
</evidence>
<keyword evidence="8" id="KW-1185">Reference proteome</keyword>
<dbReference type="SUPFAM" id="SSF53187">
    <property type="entry name" value="Zn-dependent exopeptidases"/>
    <property type="match status" value="1"/>
</dbReference>
<sequence length="84" mass="9780">MDIELNMGGLLSVTNGIYEFLKLIIIKYMNKKFKEAPIVLVGKGITFDTGGISIKFSYSMDEIKYDMCGSDFCFRYFIYYLCYF</sequence>
<dbReference type="PRINTS" id="PR00481">
    <property type="entry name" value="LAMNOPPTDASE"/>
</dbReference>
<dbReference type="GO" id="GO:0005737">
    <property type="term" value="C:cytoplasm"/>
    <property type="evidence" value="ECO:0007669"/>
    <property type="project" value="InterPro"/>
</dbReference>
<evidence type="ECO:0000256" key="1">
    <source>
        <dbReference type="ARBA" id="ARBA00009528"/>
    </source>
</evidence>
<gene>
    <name evidence="7" type="ORF">PADco_3270</name>
</gene>
<accession>A0A7R6VYY9</accession>
<dbReference type="KEGG" id="parm:PADco_3270"/>
<evidence type="ECO:0000256" key="5">
    <source>
        <dbReference type="ARBA" id="ARBA00023211"/>
    </source>
</evidence>
<name>A0A7R6VYY9_9PROT</name>
<keyword evidence="3" id="KW-0645">Protease</keyword>
<dbReference type="Proteomes" id="UP000595708">
    <property type="component" value="Chromosome"/>
</dbReference>
<keyword evidence="5" id="KW-0464">Manganese</keyword>
<dbReference type="Gene3D" id="3.40.630.10">
    <property type="entry name" value="Zn peptidases"/>
    <property type="match status" value="1"/>
</dbReference>